<accession>A0A0M9WAS6</accession>
<protein>
    <submittedName>
        <fullName evidence="1">Uncharacterized protein</fullName>
    </submittedName>
</protein>
<name>A0A0M9WAS6_9EURO</name>
<dbReference type="EMBL" id="LHQQ01000293">
    <property type="protein sequence ID" value="KOS37813.1"/>
    <property type="molecule type" value="Genomic_DNA"/>
</dbReference>
<reference evidence="1 2" key="1">
    <citation type="submission" date="2015-08" db="EMBL/GenBank/DDBJ databases">
        <title>Genome sequencing of Penicillium nordicum.</title>
        <authorList>
            <person name="Nguyen H.D."/>
            <person name="Seifert K.A."/>
        </authorList>
    </citation>
    <scope>NUCLEOTIDE SEQUENCE [LARGE SCALE GENOMIC DNA]</scope>
    <source>
        <strain evidence="1 2">DAOMC 185683</strain>
    </source>
</reference>
<sequence length="89" mass="10086">MHRKQSELKCHPKIQDPRVCIEEWECQAPNNLIIGRLARLSVVNRLNIITKINKKTYNSEDSPVVTHPTTNSPGRVAYVRPVVGWVSPG</sequence>
<comment type="caution">
    <text evidence="1">The sequence shown here is derived from an EMBL/GenBank/DDBJ whole genome shotgun (WGS) entry which is preliminary data.</text>
</comment>
<dbReference type="OrthoDB" id="3763505at2759"/>
<keyword evidence="2" id="KW-1185">Reference proteome</keyword>
<gene>
    <name evidence="1" type="ORF">ACN38_g11384</name>
</gene>
<dbReference type="Proteomes" id="UP000037696">
    <property type="component" value="Unassembled WGS sequence"/>
</dbReference>
<organism evidence="1 2">
    <name type="scientific">Penicillium nordicum</name>
    <dbReference type="NCBI Taxonomy" id="229535"/>
    <lineage>
        <taxon>Eukaryota</taxon>
        <taxon>Fungi</taxon>
        <taxon>Dikarya</taxon>
        <taxon>Ascomycota</taxon>
        <taxon>Pezizomycotina</taxon>
        <taxon>Eurotiomycetes</taxon>
        <taxon>Eurotiomycetidae</taxon>
        <taxon>Eurotiales</taxon>
        <taxon>Aspergillaceae</taxon>
        <taxon>Penicillium</taxon>
    </lineage>
</organism>
<proteinExistence type="predicted"/>
<evidence type="ECO:0000313" key="1">
    <source>
        <dbReference type="EMBL" id="KOS37813.1"/>
    </source>
</evidence>
<dbReference type="AlphaFoldDB" id="A0A0M9WAS6"/>
<evidence type="ECO:0000313" key="2">
    <source>
        <dbReference type="Proteomes" id="UP000037696"/>
    </source>
</evidence>